<dbReference type="OrthoDB" id="5419752at2759"/>
<evidence type="ECO:0000256" key="1">
    <source>
        <dbReference type="SAM" id="MobiDB-lite"/>
    </source>
</evidence>
<evidence type="ECO:0000313" key="4">
    <source>
        <dbReference type="Proteomes" id="UP000028545"/>
    </source>
</evidence>
<feature type="region of interest" description="Disordered" evidence="1">
    <location>
        <begin position="40"/>
        <end position="59"/>
    </location>
</feature>
<dbReference type="PANTHER" id="PTHR12834">
    <property type="entry name" value="SIGNAL RECOGNITION PARTICLE 9 KDA PROTEIN"/>
    <property type="match status" value="1"/>
</dbReference>
<dbReference type="Proteomes" id="UP000028545">
    <property type="component" value="Unassembled WGS sequence"/>
</dbReference>
<dbReference type="GO" id="GO:0005786">
    <property type="term" value="C:signal recognition particle, endoplasmic reticulum targeting"/>
    <property type="evidence" value="ECO:0007669"/>
    <property type="project" value="TreeGrafter"/>
</dbReference>
<name>A0A084G5W5_PSEDA</name>
<reference evidence="3 4" key="1">
    <citation type="journal article" date="2014" name="Genome Announc.">
        <title>Draft genome sequence of the pathogenic fungus Scedosporium apiospermum.</title>
        <authorList>
            <person name="Vandeputte P."/>
            <person name="Ghamrawi S."/>
            <person name="Rechenmann M."/>
            <person name="Iltis A."/>
            <person name="Giraud S."/>
            <person name="Fleury M."/>
            <person name="Thornton C."/>
            <person name="Delhaes L."/>
            <person name="Meyer W."/>
            <person name="Papon N."/>
            <person name="Bouchara J.P."/>
        </authorList>
    </citation>
    <scope>NUCLEOTIDE SEQUENCE [LARGE SCALE GENOMIC DNA]</scope>
    <source>
        <strain evidence="3 4">IHEM 14462</strain>
    </source>
</reference>
<dbReference type="KEGG" id="sapo:SAPIO_CDS6005"/>
<dbReference type="InterPro" id="IPR039432">
    <property type="entry name" value="SRP9_dom"/>
</dbReference>
<keyword evidence="4" id="KW-1185">Reference proteome</keyword>
<dbReference type="EMBL" id="JOWA01000099">
    <property type="protein sequence ID" value="KEZ42727.1"/>
    <property type="molecule type" value="Genomic_DNA"/>
</dbReference>
<dbReference type="Pfam" id="PF05486">
    <property type="entry name" value="SRP9-21"/>
    <property type="match status" value="1"/>
</dbReference>
<dbReference type="AlphaFoldDB" id="A0A084G5W5"/>
<dbReference type="VEuPathDB" id="FungiDB:SAPIO_CDS6005"/>
<feature type="compositionally biased region" description="Low complexity" evidence="1">
    <location>
        <begin position="48"/>
        <end position="57"/>
    </location>
</feature>
<organism evidence="3 4">
    <name type="scientific">Pseudallescheria apiosperma</name>
    <name type="common">Scedosporium apiospermum</name>
    <dbReference type="NCBI Taxonomy" id="563466"/>
    <lineage>
        <taxon>Eukaryota</taxon>
        <taxon>Fungi</taxon>
        <taxon>Dikarya</taxon>
        <taxon>Ascomycota</taxon>
        <taxon>Pezizomycotina</taxon>
        <taxon>Sordariomycetes</taxon>
        <taxon>Hypocreomycetidae</taxon>
        <taxon>Microascales</taxon>
        <taxon>Microascaceae</taxon>
        <taxon>Scedosporium</taxon>
    </lineage>
</organism>
<sequence>MAKTKYYKTSQEWFDQSILLIEARPSTTRITTKYSIKRPRIKQTEESTPATDAAPRAPRAKLTLKTFDPVSGATLKYKTTKAAEVNRLIQVLGKLSKGMAGLKGARDEVQQQGAEAEKEEKVVGAAQGAAAGAEAGKGAQVPEKGQAGGGGGKKKKKGKR</sequence>
<protein>
    <recommendedName>
        <fullName evidence="2">SRP9 domain-containing protein</fullName>
    </recommendedName>
</protein>
<dbReference type="GeneID" id="27725077"/>
<dbReference type="HOGENOM" id="CLU_096859_1_0_1"/>
<dbReference type="InterPro" id="IPR039914">
    <property type="entry name" value="SRP9-like"/>
</dbReference>
<dbReference type="OMA" id="YETNKGA"/>
<dbReference type="GO" id="GO:0006614">
    <property type="term" value="P:SRP-dependent cotranslational protein targeting to membrane"/>
    <property type="evidence" value="ECO:0007669"/>
    <property type="project" value="InterPro"/>
</dbReference>
<feature type="compositionally biased region" description="Basic and acidic residues" evidence="1">
    <location>
        <begin position="104"/>
        <end position="122"/>
    </location>
</feature>
<gene>
    <name evidence="3" type="ORF">SAPIO_CDS6005</name>
</gene>
<evidence type="ECO:0000259" key="2">
    <source>
        <dbReference type="Pfam" id="PF05486"/>
    </source>
</evidence>
<evidence type="ECO:0000313" key="3">
    <source>
        <dbReference type="EMBL" id="KEZ42727.1"/>
    </source>
</evidence>
<dbReference type="RefSeq" id="XP_016642526.1">
    <property type="nucleotide sequence ID" value="XM_016788210.1"/>
</dbReference>
<feature type="domain" description="SRP9" evidence="2">
    <location>
        <begin position="8"/>
        <end position="99"/>
    </location>
</feature>
<accession>A0A084G5W5</accession>
<comment type="caution">
    <text evidence="3">The sequence shown here is derived from an EMBL/GenBank/DDBJ whole genome shotgun (WGS) entry which is preliminary data.</text>
</comment>
<feature type="region of interest" description="Disordered" evidence="1">
    <location>
        <begin position="99"/>
        <end position="160"/>
    </location>
</feature>
<feature type="compositionally biased region" description="Low complexity" evidence="1">
    <location>
        <begin position="123"/>
        <end position="145"/>
    </location>
</feature>
<dbReference type="PANTHER" id="PTHR12834:SF12">
    <property type="entry name" value="SIGNAL RECOGNITION PARTICLE 9 KDA PROTEIN"/>
    <property type="match status" value="1"/>
</dbReference>
<proteinExistence type="predicted"/>